<gene>
    <name evidence="2" type="ORF">HDA34_001706</name>
</gene>
<sequence>MSTYEVMLVVASMGSAAGAIAAAVITFFSARSSVQQVRLQSEQYEASMQPYVWADIRPRDEDGQLLELVVGNSGPTVATNIRVHFDSELPHAERHRSKVTSALNRFNEGHASLAPGRQVGWALGTGPELLKDPAVTRRVTVRVNADGPHGSVPTLVYPIDLNDWRESVVHASGSLYRVEKQLRSQGAAITRALKTLAGSDDP</sequence>
<protein>
    <submittedName>
        <fullName evidence="2">Uncharacterized protein</fullName>
    </submittedName>
</protein>
<evidence type="ECO:0000313" key="3">
    <source>
        <dbReference type="Proteomes" id="UP000572670"/>
    </source>
</evidence>
<keyword evidence="1" id="KW-0472">Membrane</keyword>
<dbReference type="RefSeq" id="WP_134377216.1">
    <property type="nucleotide sequence ID" value="NZ_BAAAYW010000007.1"/>
</dbReference>
<evidence type="ECO:0000256" key="1">
    <source>
        <dbReference type="SAM" id="Phobius"/>
    </source>
</evidence>
<dbReference type="EMBL" id="JACJIK010000001">
    <property type="protein sequence ID" value="MBA9059999.1"/>
    <property type="molecule type" value="Genomic_DNA"/>
</dbReference>
<comment type="caution">
    <text evidence="2">The sequence shown here is derived from an EMBL/GenBank/DDBJ whole genome shotgun (WGS) entry which is preliminary data.</text>
</comment>
<reference evidence="2 3" key="1">
    <citation type="submission" date="2020-08" db="EMBL/GenBank/DDBJ databases">
        <title>Sequencing the genomes of 1000 actinobacteria strains.</title>
        <authorList>
            <person name="Klenk H.-P."/>
        </authorList>
    </citation>
    <scope>NUCLEOTIDE SEQUENCE [LARGE SCALE GENOMIC DNA]</scope>
    <source>
        <strain evidence="2 3">DSM 21948</strain>
    </source>
</reference>
<proteinExistence type="predicted"/>
<keyword evidence="1" id="KW-1133">Transmembrane helix</keyword>
<organism evidence="2 3">
    <name type="scientific">Micrococcus yunnanensis</name>
    <dbReference type="NCBI Taxonomy" id="566027"/>
    <lineage>
        <taxon>Bacteria</taxon>
        <taxon>Bacillati</taxon>
        <taxon>Actinomycetota</taxon>
        <taxon>Actinomycetes</taxon>
        <taxon>Micrococcales</taxon>
        <taxon>Micrococcaceae</taxon>
        <taxon>Micrococcus</taxon>
    </lineage>
</organism>
<feature type="transmembrane region" description="Helical" evidence="1">
    <location>
        <begin position="6"/>
        <end position="28"/>
    </location>
</feature>
<dbReference type="Proteomes" id="UP000572670">
    <property type="component" value="Unassembled WGS sequence"/>
</dbReference>
<keyword evidence="3" id="KW-1185">Reference proteome</keyword>
<name>A0ABR6D1K6_9MICC</name>
<dbReference type="GeneID" id="93364047"/>
<keyword evidence="1" id="KW-0812">Transmembrane</keyword>
<evidence type="ECO:0000313" key="2">
    <source>
        <dbReference type="EMBL" id="MBA9059999.1"/>
    </source>
</evidence>
<accession>A0ABR6D1K6</accession>